<accession>A0A6F9Y8A7</accession>
<comment type="caution">
    <text evidence="1">The sequence shown here is derived from an EMBL/GenBank/DDBJ whole genome shotgun (WGS) entry which is preliminary data.</text>
</comment>
<dbReference type="Pfam" id="PF12784">
    <property type="entry name" value="PDDEXK_2"/>
    <property type="match status" value="1"/>
</dbReference>
<protein>
    <recommendedName>
        <fullName evidence="2">Rpn family recombination-promoting nuclease/putative transposase</fullName>
    </recommendedName>
</protein>
<gene>
    <name evidence="1" type="ORF">SN811_21580</name>
</gene>
<dbReference type="EMBL" id="BLAP01000075">
    <property type="protein sequence ID" value="GET13658.1"/>
    <property type="molecule type" value="Genomic_DNA"/>
</dbReference>
<dbReference type="PANTHER" id="PTHR41317">
    <property type="entry name" value="PD-(D_E)XK NUCLEASE FAMILY TRANSPOSASE"/>
    <property type="match status" value="1"/>
</dbReference>
<organism evidence="1">
    <name type="scientific">Ligilactobacillus agilis</name>
    <dbReference type="NCBI Taxonomy" id="1601"/>
    <lineage>
        <taxon>Bacteria</taxon>
        <taxon>Bacillati</taxon>
        <taxon>Bacillota</taxon>
        <taxon>Bacilli</taxon>
        <taxon>Lactobacillales</taxon>
        <taxon>Lactobacillaceae</taxon>
        <taxon>Ligilactobacillus</taxon>
    </lineage>
</organism>
<dbReference type="Proteomes" id="UP000494160">
    <property type="component" value="Unassembled WGS sequence"/>
</dbReference>
<evidence type="ECO:0000313" key="1">
    <source>
        <dbReference type="EMBL" id="GET13658.1"/>
    </source>
</evidence>
<dbReference type="PANTHER" id="PTHR41317:SF1">
    <property type="entry name" value="PD-(D_E)XK NUCLEASE FAMILY TRANSPOSASE"/>
    <property type="match status" value="1"/>
</dbReference>
<reference evidence="1" key="1">
    <citation type="submission" date="2019-10" db="EMBL/GenBank/DDBJ databases">
        <title>Lactobacillus agilis SN811 Whole Genome Sequencing Project.</title>
        <authorList>
            <person name="Suzuki S."/>
            <person name="Endo A."/>
            <person name="Maeno S."/>
            <person name="Shiwa Y."/>
            <person name="Matsutani M."/>
            <person name="Kajikawa A."/>
        </authorList>
    </citation>
    <scope>NUCLEOTIDE SEQUENCE</scope>
    <source>
        <strain evidence="1">SN811</strain>
    </source>
</reference>
<name>A0A6F9Y8A7_9LACO</name>
<sequence length="292" mass="33961">MLTRSVLAKRWQQATIKNNIIFNWVFGENRALFKGLVERLFQRQVGNFAALTSERSFKNHQVFYRPRFDTYGEDDLDNIINVELQNENRHDLEKRIAIYQASLTQRALAAGQSFNERKQTLIAFLCDFDLYGRNRPVYKLKTTVEGQEDILVDRGETNVIFNLKATDLAGLPADYVALLTYFNTGQVSDDFTAAVDQEFRRLKGNDIRREYFMSIESIITMAESYARQEGHEKGWQEGRQEGRDEGREEAAKLLIEDAVQNQRDLDSLLTSLKAIFKDQAHIDELLAKYYYR</sequence>
<evidence type="ECO:0008006" key="2">
    <source>
        <dbReference type="Google" id="ProtNLM"/>
    </source>
</evidence>
<proteinExistence type="predicted"/>
<dbReference type="RefSeq" id="WP_172577948.1">
    <property type="nucleotide sequence ID" value="NZ_BLAP01000075.1"/>
</dbReference>
<dbReference type="AlphaFoldDB" id="A0A6F9Y8A7"/>